<gene>
    <name evidence="7" type="ORF">ACFQB0_05965</name>
</gene>
<dbReference type="InterPro" id="IPR013525">
    <property type="entry name" value="ABC2_TM"/>
</dbReference>
<proteinExistence type="predicted"/>
<name>A0ABW1VCI0_9MICO</name>
<sequence length="241" mass="25464">MRSLLRADAIVLLRSRVSAFLSILLPIVILVATTLGKAETRFGGPGALIGLALTLGLITSCLLGYSLTLAHDREVGVLQRLRVSPAPTWTIMTSRLCVQVAANLIASIVVVIVGAILHGLTLGTWQYALVLAIAILGAAVFLAIGQALVGLVQSTSAINAIGRILFIILVLLGLLGETGILGDTVKSIAGRSPVGALMSLFSDVLNQTAWSDQDTYSLLACVGYVIVFAFVGIRWFRWDAR</sequence>
<keyword evidence="2 5" id="KW-0812">Transmembrane</keyword>
<dbReference type="Proteomes" id="UP001596306">
    <property type="component" value="Unassembled WGS sequence"/>
</dbReference>
<feature type="transmembrane region" description="Helical" evidence="5">
    <location>
        <begin position="47"/>
        <end position="70"/>
    </location>
</feature>
<comment type="caution">
    <text evidence="7">The sequence shown here is derived from an EMBL/GenBank/DDBJ whole genome shotgun (WGS) entry which is preliminary data.</text>
</comment>
<evidence type="ECO:0000256" key="3">
    <source>
        <dbReference type="ARBA" id="ARBA00022989"/>
    </source>
</evidence>
<dbReference type="Pfam" id="PF01061">
    <property type="entry name" value="ABC2_membrane"/>
    <property type="match status" value="1"/>
</dbReference>
<evidence type="ECO:0000259" key="6">
    <source>
        <dbReference type="Pfam" id="PF01061"/>
    </source>
</evidence>
<feature type="transmembrane region" description="Helical" evidence="5">
    <location>
        <begin position="100"/>
        <end position="121"/>
    </location>
</feature>
<keyword evidence="4 5" id="KW-0472">Membrane</keyword>
<dbReference type="PANTHER" id="PTHR43229:SF2">
    <property type="entry name" value="NODULATION PROTEIN J"/>
    <property type="match status" value="1"/>
</dbReference>
<dbReference type="InterPro" id="IPR051784">
    <property type="entry name" value="Nod_factor_ABC_transporter"/>
</dbReference>
<evidence type="ECO:0000256" key="2">
    <source>
        <dbReference type="ARBA" id="ARBA00022692"/>
    </source>
</evidence>
<evidence type="ECO:0000313" key="8">
    <source>
        <dbReference type="Proteomes" id="UP001596306"/>
    </source>
</evidence>
<reference evidence="8" key="1">
    <citation type="journal article" date="2019" name="Int. J. Syst. Evol. Microbiol.">
        <title>The Global Catalogue of Microorganisms (GCM) 10K type strain sequencing project: providing services to taxonomists for standard genome sequencing and annotation.</title>
        <authorList>
            <consortium name="The Broad Institute Genomics Platform"/>
            <consortium name="The Broad Institute Genome Sequencing Center for Infectious Disease"/>
            <person name="Wu L."/>
            <person name="Ma J."/>
        </authorList>
    </citation>
    <scope>NUCLEOTIDE SEQUENCE [LARGE SCALE GENOMIC DNA]</scope>
    <source>
        <strain evidence="8">CCUG 43304</strain>
    </source>
</reference>
<dbReference type="EMBL" id="JBHSTP010000001">
    <property type="protein sequence ID" value="MFC6355649.1"/>
    <property type="molecule type" value="Genomic_DNA"/>
</dbReference>
<feature type="transmembrane region" description="Helical" evidence="5">
    <location>
        <begin position="216"/>
        <end position="236"/>
    </location>
</feature>
<feature type="domain" description="ABC-2 type transporter transmembrane" evidence="6">
    <location>
        <begin position="3"/>
        <end position="173"/>
    </location>
</feature>
<feature type="transmembrane region" description="Helical" evidence="5">
    <location>
        <begin position="127"/>
        <end position="152"/>
    </location>
</feature>
<feature type="transmembrane region" description="Helical" evidence="5">
    <location>
        <begin position="164"/>
        <end position="182"/>
    </location>
</feature>
<evidence type="ECO:0000256" key="5">
    <source>
        <dbReference type="SAM" id="Phobius"/>
    </source>
</evidence>
<dbReference type="RefSeq" id="WP_386728747.1">
    <property type="nucleotide sequence ID" value="NZ_JBHSTP010000001.1"/>
</dbReference>
<comment type="subcellular location">
    <subcellularLocation>
        <location evidence="1">Membrane</location>
        <topology evidence="1">Multi-pass membrane protein</topology>
    </subcellularLocation>
</comment>
<evidence type="ECO:0000256" key="1">
    <source>
        <dbReference type="ARBA" id="ARBA00004141"/>
    </source>
</evidence>
<feature type="transmembrane region" description="Helical" evidence="5">
    <location>
        <begin position="12"/>
        <end position="35"/>
    </location>
</feature>
<evidence type="ECO:0000256" key="4">
    <source>
        <dbReference type="ARBA" id="ARBA00023136"/>
    </source>
</evidence>
<accession>A0ABW1VCI0</accession>
<evidence type="ECO:0000313" key="7">
    <source>
        <dbReference type="EMBL" id="MFC6355649.1"/>
    </source>
</evidence>
<keyword evidence="3 5" id="KW-1133">Transmembrane helix</keyword>
<organism evidence="7 8">
    <name type="scientific">Luethyella okanaganae</name>
    <dbReference type="NCBI Taxonomy" id="69372"/>
    <lineage>
        <taxon>Bacteria</taxon>
        <taxon>Bacillati</taxon>
        <taxon>Actinomycetota</taxon>
        <taxon>Actinomycetes</taxon>
        <taxon>Micrococcales</taxon>
        <taxon>Microbacteriaceae</taxon>
        <taxon>Luethyella</taxon>
    </lineage>
</organism>
<protein>
    <submittedName>
        <fullName evidence="7">ABC transporter permease</fullName>
    </submittedName>
</protein>
<keyword evidence="8" id="KW-1185">Reference proteome</keyword>
<dbReference type="PANTHER" id="PTHR43229">
    <property type="entry name" value="NODULATION PROTEIN J"/>
    <property type="match status" value="1"/>
</dbReference>